<organism evidence="1 2">
    <name type="scientific">Phialocephala subalpina</name>
    <dbReference type="NCBI Taxonomy" id="576137"/>
    <lineage>
        <taxon>Eukaryota</taxon>
        <taxon>Fungi</taxon>
        <taxon>Dikarya</taxon>
        <taxon>Ascomycota</taxon>
        <taxon>Pezizomycotina</taxon>
        <taxon>Leotiomycetes</taxon>
        <taxon>Helotiales</taxon>
        <taxon>Mollisiaceae</taxon>
        <taxon>Phialocephala</taxon>
        <taxon>Phialocephala fortinii species complex</taxon>
    </lineage>
</organism>
<keyword evidence="2" id="KW-1185">Reference proteome</keyword>
<gene>
    <name evidence="1" type="ORF">PAC_16256</name>
</gene>
<dbReference type="Proteomes" id="UP000184330">
    <property type="component" value="Unassembled WGS sequence"/>
</dbReference>
<dbReference type="EMBL" id="FJOG01000036">
    <property type="protein sequence ID" value="CZR66355.1"/>
    <property type="molecule type" value="Genomic_DNA"/>
</dbReference>
<accession>A0A1L7XMS7</accession>
<evidence type="ECO:0000313" key="2">
    <source>
        <dbReference type="Proteomes" id="UP000184330"/>
    </source>
</evidence>
<proteinExistence type="predicted"/>
<sequence>MPSDFRIRRAYCTGWFCSTNLPAAGGRIYRLLGWNMEGRYAYGVTLADHASFRRRKQLEKEYQGIDEYVARPRYRYANKPYCQLISVDISHLGDPFGTVIEGSIILTGPLCAIRTTGPEGGNSFLELSRGSLDCTDNVVSIMTSSIRWDDKDACLEGMNTQVYFLLIEESFGWCDGIVLRPMELGQGHYQRLGHVLARPSSLATLLGISRNPDLLERHRYPAVDPTHSFTIKIK</sequence>
<evidence type="ECO:0000313" key="1">
    <source>
        <dbReference type="EMBL" id="CZR66355.1"/>
    </source>
</evidence>
<name>A0A1L7XMS7_9HELO</name>
<reference evidence="1 2" key="1">
    <citation type="submission" date="2016-03" db="EMBL/GenBank/DDBJ databases">
        <authorList>
            <person name="Ploux O."/>
        </authorList>
    </citation>
    <scope>NUCLEOTIDE SEQUENCE [LARGE SCALE GENOMIC DNA]</scope>
    <source>
        <strain evidence="1 2">UAMH 11012</strain>
    </source>
</reference>
<dbReference type="AlphaFoldDB" id="A0A1L7XMS7"/>
<protein>
    <submittedName>
        <fullName evidence="1">Uncharacterized protein</fullName>
    </submittedName>
</protein>